<evidence type="ECO:0000256" key="1">
    <source>
        <dbReference type="ARBA" id="ARBA00004123"/>
    </source>
</evidence>
<dbReference type="InterPro" id="IPR000504">
    <property type="entry name" value="RRM_dom"/>
</dbReference>
<feature type="region of interest" description="Disordered" evidence="6">
    <location>
        <begin position="589"/>
        <end position="662"/>
    </location>
</feature>
<protein>
    <recommendedName>
        <fullName evidence="12">G-patch domain-containing protein</fullName>
    </recommendedName>
</protein>
<comment type="subcellular location">
    <subcellularLocation>
        <location evidence="1">Nucleus</location>
    </subcellularLocation>
</comment>
<dbReference type="PROSITE" id="PS50102">
    <property type="entry name" value="RRM"/>
    <property type="match status" value="1"/>
</dbReference>
<dbReference type="GO" id="GO:0008270">
    <property type="term" value="F:zinc ion binding"/>
    <property type="evidence" value="ECO:0007669"/>
    <property type="project" value="UniProtKB-KW"/>
</dbReference>
<dbReference type="OrthoDB" id="29523at2759"/>
<dbReference type="Pfam" id="PF01585">
    <property type="entry name" value="G-patch"/>
    <property type="match status" value="1"/>
</dbReference>
<evidence type="ECO:0000256" key="3">
    <source>
        <dbReference type="ARBA" id="ARBA00023242"/>
    </source>
</evidence>
<gene>
    <name evidence="10" type="ORF">FIBSPDRAFT_821627</name>
</gene>
<evidence type="ECO:0000313" key="11">
    <source>
        <dbReference type="Proteomes" id="UP000076532"/>
    </source>
</evidence>
<dbReference type="InterPro" id="IPR036236">
    <property type="entry name" value="Znf_C2H2_sf"/>
</dbReference>
<dbReference type="Gene3D" id="3.30.70.330">
    <property type="match status" value="2"/>
</dbReference>
<keyword evidence="11" id="KW-1185">Reference proteome</keyword>
<feature type="domain" description="C2H2-type" evidence="8">
    <location>
        <begin position="549"/>
        <end position="579"/>
    </location>
</feature>
<accession>A0A166NB34</accession>
<evidence type="ECO:0000256" key="2">
    <source>
        <dbReference type="ARBA" id="ARBA00022884"/>
    </source>
</evidence>
<dbReference type="EMBL" id="KV417524">
    <property type="protein sequence ID" value="KZP24827.1"/>
    <property type="molecule type" value="Genomic_DNA"/>
</dbReference>
<proteinExistence type="predicted"/>
<dbReference type="Proteomes" id="UP000076532">
    <property type="component" value="Unassembled WGS sequence"/>
</dbReference>
<reference evidence="10 11" key="1">
    <citation type="journal article" date="2016" name="Mol. Biol. Evol.">
        <title>Comparative Genomics of Early-Diverging Mushroom-Forming Fungi Provides Insights into the Origins of Lignocellulose Decay Capabilities.</title>
        <authorList>
            <person name="Nagy L.G."/>
            <person name="Riley R."/>
            <person name="Tritt A."/>
            <person name="Adam C."/>
            <person name="Daum C."/>
            <person name="Floudas D."/>
            <person name="Sun H."/>
            <person name="Yadav J.S."/>
            <person name="Pangilinan J."/>
            <person name="Larsson K.H."/>
            <person name="Matsuura K."/>
            <person name="Barry K."/>
            <person name="Labutti K."/>
            <person name="Kuo R."/>
            <person name="Ohm R.A."/>
            <person name="Bhattacharya S.S."/>
            <person name="Shirouzu T."/>
            <person name="Yoshinaga Y."/>
            <person name="Martin F.M."/>
            <person name="Grigoriev I.V."/>
            <person name="Hibbett D.S."/>
        </authorList>
    </citation>
    <scope>NUCLEOTIDE SEQUENCE [LARGE SCALE GENOMIC DNA]</scope>
    <source>
        <strain evidence="10 11">CBS 109695</strain>
    </source>
</reference>
<dbReference type="InterPro" id="IPR012677">
    <property type="entry name" value="Nucleotide-bd_a/b_plait_sf"/>
</dbReference>
<evidence type="ECO:0000256" key="6">
    <source>
        <dbReference type="SAM" id="MobiDB-lite"/>
    </source>
</evidence>
<dbReference type="PROSITE" id="PS50157">
    <property type="entry name" value="ZINC_FINGER_C2H2_2"/>
    <property type="match status" value="1"/>
</dbReference>
<dbReference type="STRING" id="436010.A0A166NB34"/>
<keyword evidence="4" id="KW-0479">Metal-binding</keyword>
<dbReference type="InterPro" id="IPR000467">
    <property type="entry name" value="G_patch_dom"/>
</dbReference>
<feature type="domain" description="RRM" evidence="7">
    <location>
        <begin position="103"/>
        <end position="207"/>
    </location>
</feature>
<dbReference type="InterPro" id="IPR013087">
    <property type="entry name" value="Znf_C2H2_type"/>
</dbReference>
<feature type="compositionally biased region" description="Basic and acidic residues" evidence="6">
    <location>
        <begin position="589"/>
        <end position="615"/>
    </location>
</feature>
<evidence type="ECO:0000259" key="9">
    <source>
        <dbReference type="PROSITE" id="PS50174"/>
    </source>
</evidence>
<feature type="region of interest" description="Disordered" evidence="6">
    <location>
        <begin position="380"/>
        <end position="407"/>
    </location>
</feature>
<feature type="compositionally biased region" description="Basic and acidic residues" evidence="6">
    <location>
        <begin position="1"/>
        <end position="11"/>
    </location>
</feature>
<sequence>MAYNRDWDQGKDSWNQAGYDDNAWAAGGGSNVRYREDDQSQWNNDGKRRKTNNGGYDASQANEDNSYDAGYGQGEYDQSFDDRSQQRGGFNKTKRLIPSEPSPHVIFLGLDPDFTEADLQAYLANADCSIETVTIIRDRSSGVSKGFGFAQFTSADHAFEFVDKRFPYIQVPPPASHGASATAAFKKAMASGGPHDGRRIKIDYSQSATPHDKARVRHNMNDGTRDIGSAQAPVLLFRGLDPLSGPQAINQAMRNSAGEGKEGAKGMKRIVLIKDKVTMASFGFAFVEFVDTQSAATVLASSMSPQIHPAGFRISDRPVAASFAHPYSFQPVADTMTKDDAALVSSLALGGMEDTWVRYWDETSMVAVLEFEVAAPLPVPEAQTKEKERKKRSKADTGLTAPPAASALPISDKPVTLSFNKGPIMAKITTASLGSAASSMKKTGLPAALGFGDDADLDDQDGLGQASASAEDRKLTAAKKVAPLIASKKTVNNINKWNQVQEELTQGVVAPSPLVTAATRAPVITPKAVPEAAQLPEEKDYEFSDMKATSCLLCARKFKTQDQLERHNKESDLHKKNFKDANLRDIARQKAEAAREANLDKVEPKYRDRASERRIMHNQPDTPMPDMPATSVTKKTQVEKPPPSPSPPPPHVNPGQDQNNVGNKLLKMMGWTEGTGLGTTGEGRTEPIQTAIYAQGVGLGASKGKEVGKYADGYKGYLNMAQDAARDRYNQ</sequence>
<dbReference type="SMART" id="SM00360">
    <property type="entry name" value="RRM"/>
    <property type="match status" value="2"/>
</dbReference>
<dbReference type="SMART" id="SM00443">
    <property type="entry name" value="G_patch"/>
    <property type="match status" value="1"/>
</dbReference>
<dbReference type="GO" id="GO:0000398">
    <property type="term" value="P:mRNA splicing, via spliceosome"/>
    <property type="evidence" value="ECO:0007669"/>
    <property type="project" value="TreeGrafter"/>
</dbReference>
<feature type="domain" description="G-patch" evidence="9">
    <location>
        <begin position="658"/>
        <end position="704"/>
    </location>
</feature>
<keyword evidence="4" id="KW-0862">Zinc</keyword>
<evidence type="ECO:0000259" key="8">
    <source>
        <dbReference type="PROSITE" id="PS50157"/>
    </source>
</evidence>
<dbReference type="SUPFAM" id="SSF57667">
    <property type="entry name" value="beta-beta-alpha zinc fingers"/>
    <property type="match status" value="1"/>
</dbReference>
<evidence type="ECO:0000256" key="4">
    <source>
        <dbReference type="PROSITE-ProRule" id="PRU00042"/>
    </source>
</evidence>
<dbReference type="Gene3D" id="3.30.160.60">
    <property type="entry name" value="Classic Zinc Finger"/>
    <property type="match status" value="1"/>
</dbReference>
<evidence type="ECO:0000313" key="10">
    <source>
        <dbReference type="EMBL" id="KZP24827.1"/>
    </source>
</evidence>
<evidence type="ECO:0000256" key="5">
    <source>
        <dbReference type="PROSITE-ProRule" id="PRU00176"/>
    </source>
</evidence>
<feature type="region of interest" description="Disordered" evidence="6">
    <location>
        <begin position="1"/>
        <end position="97"/>
    </location>
</feature>
<dbReference type="PANTHER" id="PTHR13948">
    <property type="entry name" value="RNA-BINDING PROTEIN"/>
    <property type="match status" value="1"/>
</dbReference>
<dbReference type="SUPFAM" id="SSF54928">
    <property type="entry name" value="RNA-binding domain, RBD"/>
    <property type="match status" value="2"/>
</dbReference>
<dbReference type="GO" id="GO:0003723">
    <property type="term" value="F:RNA binding"/>
    <property type="evidence" value="ECO:0007669"/>
    <property type="project" value="UniProtKB-UniRule"/>
</dbReference>
<keyword evidence="3" id="KW-0539">Nucleus</keyword>
<evidence type="ECO:0008006" key="12">
    <source>
        <dbReference type="Google" id="ProtNLM"/>
    </source>
</evidence>
<keyword evidence="2 5" id="KW-0694">RNA-binding</keyword>
<evidence type="ECO:0000259" key="7">
    <source>
        <dbReference type="PROSITE" id="PS50102"/>
    </source>
</evidence>
<organism evidence="10 11">
    <name type="scientific">Athelia psychrophila</name>
    <dbReference type="NCBI Taxonomy" id="1759441"/>
    <lineage>
        <taxon>Eukaryota</taxon>
        <taxon>Fungi</taxon>
        <taxon>Dikarya</taxon>
        <taxon>Basidiomycota</taxon>
        <taxon>Agaricomycotina</taxon>
        <taxon>Agaricomycetes</taxon>
        <taxon>Agaricomycetidae</taxon>
        <taxon>Atheliales</taxon>
        <taxon>Atheliaceae</taxon>
        <taxon>Athelia</taxon>
    </lineage>
</organism>
<keyword evidence="4" id="KW-0863">Zinc-finger</keyword>
<dbReference type="PANTHER" id="PTHR13948:SF3">
    <property type="entry name" value="FI21118P1"/>
    <property type="match status" value="1"/>
</dbReference>
<dbReference type="GO" id="GO:0005634">
    <property type="term" value="C:nucleus"/>
    <property type="evidence" value="ECO:0007669"/>
    <property type="project" value="UniProtKB-SubCell"/>
</dbReference>
<dbReference type="PROSITE" id="PS50174">
    <property type="entry name" value="G_PATCH"/>
    <property type="match status" value="1"/>
</dbReference>
<name>A0A166NB34_9AGAM</name>
<dbReference type="InterPro" id="IPR035979">
    <property type="entry name" value="RBD_domain_sf"/>
</dbReference>
<dbReference type="AlphaFoldDB" id="A0A166NB34"/>
<feature type="compositionally biased region" description="Pro residues" evidence="6">
    <location>
        <begin position="640"/>
        <end position="652"/>
    </location>
</feature>